<proteinExistence type="predicted"/>
<sequence>MKYDNLLNWTPINRARLLDVPAEPRSRRTGDELNASFAIPRRYLDMGFRLKIQLRVRITKLFQKVQIVVGMYNAAARVERFLGPIHTHALRLVSPLTTTDGCQFSRRT</sequence>
<dbReference type="Proteomes" id="UP000299102">
    <property type="component" value="Unassembled WGS sequence"/>
</dbReference>
<dbReference type="EMBL" id="BGZK01000017">
    <property type="protein sequence ID" value="GBP05217.1"/>
    <property type="molecule type" value="Genomic_DNA"/>
</dbReference>
<comment type="caution">
    <text evidence="1">The sequence shown here is derived from an EMBL/GenBank/DDBJ whole genome shotgun (WGS) entry which is preliminary data.</text>
</comment>
<name>A0A4C1SV51_EUMVA</name>
<accession>A0A4C1SV51</accession>
<keyword evidence="2" id="KW-1185">Reference proteome</keyword>
<organism evidence="1 2">
    <name type="scientific">Eumeta variegata</name>
    <name type="common">Bagworm moth</name>
    <name type="synonym">Eumeta japonica</name>
    <dbReference type="NCBI Taxonomy" id="151549"/>
    <lineage>
        <taxon>Eukaryota</taxon>
        <taxon>Metazoa</taxon>
        <taxon>Ecdysozoa</taxon>
        <taxon>Arthropoda</taxon>
        <taxon>Hexapoda</taxon>
        <taxon>Insecta</taxon>
        <taxon>Pterygota</taxon>
        <taxon>Neoptera</taxon>
        <taxon>Endopterygota</taxon>
        <taxon>Lepidoptera</taxon>
        <taxon>Glossata</taxon>
        <taxon>Ditrysia</taxon>
        <taxon>Tineoidea</taxon>
        <taxon>Psychidae</taxon>
        <taxon>Oiketicinae</taxon>
        <taxon>Eumeta</taxon>
    </lineage>
</organism>
<dbReference type="AlphaFoldDB" id="A0A4C1SV51"/>
<evidence type="ECO:0000313" key="1">
    <source>
        <dbReference type="EMBL" id="GBP05217.1"/>
    </source>
</evidence>
<reference evidence="1 2" key="1">
    <citation type="journal article" date="2019" name="Commun. Biol.">
        <title>The bagworm genome reveals a unique fibroin gene that provides high tensile strength.</title>
        <authorList>
            <person name="Kono N."/>
            <person name="Nakamura H."/>
            <person name="Ohtoshi R."/>
            <person name="Tomita M."/>
            <person name="Numata K."/>
            <person name="Arakawa K."/>
        </authorList>
    </citation>
    <scope>NUCLEOTIDE SEQUENCE [LARGE SCALE GENOMIC DNA]</scope>
</reference>
<protein>
    <submittedName>
        <fullName evidence="1">Uncharacterized protein</fullName>
    </submittedName>
</protein>
<evidence type="ECO:0000313" key="2">
    <source>
        <dbReference type="Proteomes" id="UP000299102"/>
    </source>
</evidence>
<gene>
    <name evidence="1" type="ORF">EVAR_76687_1</name>
</gene>